<dbReference type="RefSeq" id="WP_093954489.1">
    <property type="nucleotide sequence ID" value="NZ_NMUL01000093.1"/>
</dbReference>
<dbReference type="InterPro" id="IPR016181">
    <property type="entry name" value="Acyl_CoA_acyltransferase"/>
</dbReference>
<proteinExistence type="predicted"/>
<name>A0A229SK01_9PSEU</name>
<dbReference type="Proteomes" id="UP000215199">
    <property type="component" value="Unassembled WGS sequence"/>
</dbReference>
<comment type="caution">
    <text evidence="1">The sequence shown here is derived from an EMBL/GenBank/DDBJ whole genome shotgun (WGS) entry which is preliminary data.</text>
</comment>
<organism evidence="1 2">
    <name type="scientific">Amycolatopsis vastitatis</name>
    <dbReference type="NCBI Taxonomy" id="1905142"/>
    <lineage>
        <taxon>Bacteria</taxon>
        <taxon>Bacillati</taxon>
        <taxon>Actinomycetota</taxon>
        <taxon>Actinomycetes</taxon>
        <taxon>Pseudonocardiales</taxon>
        <taxon>Pseudonocardiaceae</taxon>
        <taxon>Amycolatopsis</taxon>
    </lineage>
</organism>
<dbReference type="PANTHER" id="PTHR42791:SF1">
    <property type="entry name" value="N-ACETYLTRANSFERASE DOMAIN-CONTAINING PROTEIN"/>
    <property type="match status" value="1"/>
</dbReference>
<dbReference type="SUPFAM" id="SSF55729">
    <property type="entry name" value="Acyl-CoA N-acyltransferases (Nat)"/>
    <property type="match status" value="1"/>
</dbReference>
<evidence type="ECO:0008006" key="3">
    <source>
        <dbReference type="Google" id="ProtNLM"/>
    </source>
</evidence>
<gene>
    <name evidence="1" type="ORF">CF165_49190</name>
</gene>
<dbReference type="AlphaFoldDB" id="A0A229SK01"/>
<evidence type="ECO:0000313" key="2">
    <source>
        <dbReference type="Proteomes" id="UP000215199"/>
    </source>
</evidence>
<sequence length="219" mass="23803">MAMASFVERLEPIDADAAAAVKAGAFVDLAIARWLVPHDAAERERCLREQFTWQIRTVLVSGGQLYGIRETGRLVATALWTVHPGGEPADPPGYDAALRSITGPYYPRFRALDEIFAATTPIVAHHHLDLLAAADRGRGLGSCLLSSYLSWADRRRPVRPMAALQASSPRAAQLYLRHGFEADDPVEIPGSDGLHVFPMYRHPPAALPAAPAGPRLVEL</sequence>
<dbReference type="OrthoDB" id="7057833at2"/>
<dbReference type="Gene3D" id="3.40.630.30">
    <property type="match status" value="1"/>
</dbReference>
<dbReference type="PANTHER" id="PTHR42791">
    <property type="entry name" value="GNAT FAMILY ACETYLTRANSFERASE"/>
    <property type="match status" value="1"/>
</dbReference>
<evidence type="ECO:0000313" key="1">
    <source>
        <dbReference type="EMBL" id="OXM59160.1"/>
    </source>
</evidence>
<protein>
    <recommendedName>
        <fullName evidence="3">GNAT family N-acetyltransferase</fullName>
    </recommendedName>
</protein>
<dbReference type="InterPro" id="IPR052523">
    <property type="entry name" value="Trichothecene_AcTrans"/>
</dbReference>
<accession>A0A229SK01</accession>
<reference evidence="2" key="1">
    <citation type="submission" date="2017-07" db="EMBL/GenBank/DDBJ databases">
        <title>Comparative genome mining reveals phylogenetic distribution patterns of secondary metabolites in Amycolatopsis.</title>
        <authorList>
            <person name="Adamek M."/>
            <person name="Alanjary M."/>
            <person name="Sales-Ortells H."/>
            <person name="Goodfellow M."/>
            <person name="Bull A.T."/>
            <person name="Kalinowski J."/>
            <person name="Ziemert N."/>
        </authorList>
    </citation>
    <scope>NUCLEOTIDE SEQUENCE [LARGE SCALE GENOMIC DNA]</scope>
    <source>
        <strain evidence="2">H5</strain>
    </source>
</reference>
<keyword evidence="2" id="KW-1185">Reference proteome</keyword>
<dbReference type="EMBL" id="NMUL01000093">
    <property type="protein sequence ID" value="OXM59160.1"/>
    <property type="molecule type" value="Genomic_DNA"/>
</dbReference>